<comment type="similarity">
    <text evidence="1">Belongs to the serpin family.</text>
</comment>
<dbReference type="InterPro" id="IPR000215">
    <property type="entry name" value="Serpin_fam"/>
</dbReference>
<dbReference type="Gene3D" id="3.30.497.10">
    <property type="entry name" value="Antithrombin, subunit I, domain 2"/>
    <property type="match status" value="1"/>
</dbReference>
<feature type="domain" description="Serpin" evidence="2">
    <location>
        <begin position="5"/>
        <end position="325"/>
    </location>
</feature>
<dbReference type="CDD" id="cd19590">
    <property type="entry name" value="serpin_thermopin-like"/>
    <property type="match status" value="1"/>
</dbReference>
<evidence type="ECO:0000313" key="3">
    <source>
        <dbReference type="EMBL" id="CAA9458084.1"/>
    </source>
</evidence>
<dbReference type="InterPro" id="IPR042185">
    <property type="entry name" value="Serpin_sf_2"/>
</dbReference>
<dbReference type="GO" id="GO:0004867">
    <property type="term" value="F:serine-type endopeptidase inhibitor activity"/>
    <property type="evidence" value="ECO:0007669"/>
    <property type="project" value="InterPro"/>
</dbReference>
<dbReference type="PANTHER" id="PTHR11461">
    <property type="entry name" value="SERINE PROTEASE INHIBITOR, SERPIN"/>
    <property type="match status" value="1"/>
</dbReference>
<dbReference type="EMBL" id="CADCVI010000032">
    <property type="protein sequence ID" value="CAA9458084.1"/>
    <property type="molecule type" value="Genomic_DNA"/>
</dbReference>
<dbReference type="InterPro" id="IPR036186">
    <property type="entry name" value="Serpin_sf"/>
</dbReference>
<protein>
    <recommendedName>
        <fullName evidence="2">Serpin domain-containing protein</fullName>
    </recommendedName>
</protein>
<dbReference type="InterPro" id="IPR023795">
    <property type="entry name" value="Serpin_CS"/>
</dbReference>
<dbReference type="SMART" id="SM00093">
    <property type="entry name" value="SERPIN"/>
    <property type="match status" value="1"/>
</dbReference>
<sequence length="326" mass="36064">MAETMRFLPQETQHPAFNAIESRMSGLGEKDGGDPSPSFRLNVANSAWGQEGFRFERAYLETLAEHYGSGMRSVDFGQPDEASEEINAWVENETEDRIKDLVTPDVVSPDTRLVLANAVYFKASWASSFVEEGTEDGTFSLPEGGEVTVPLMRQTSYLPHAEGEGYQAVRLPYKDDAADMLVVLPEKRRFEEIEGRLSAGLLDEVDEEMRPGEYVKLTMPRFDFETNLDLIPLLRSMGMTIPFDSGAADFSGITKEGDLFIGDALHKANITVDEKGTEAAAATSLAFPQSEPPPPVEMTMDRPFLFAITERETDTVLFLGRVADPS</sequence>
<organism evidence="3">
    <name type="scientific">uncultured Rubrobacteraceae bacterium</name>
    <dbReference type="NCBI Taxonomy" id="349277"/>
    <lineage>
        <taxon>Bacteria</taxon>
        <taxon>Bacillati</taxon>
        <taxon>Actinomycetota</taxon>
        <taxon>Rubrobacteria</taxon>
        <taxon>Rubrobacterales</taxon>
        <taxon>Rubrobacteraceae</taxon>
        <taxon>environmental samples</taxon>
    </lineage>
</organism>
<dbReference type="GO" id="GO:0005615">
    <property type="term" value="C:extracellular space"/>
    <property type="evidence" value="ECO:0007669"/>
    <property type="project" value="InterPro"/>
</dbReference>
<accession>A0A6J4R114</accession>
<dbReference type="PANTHER" id="PTHR11461:SF211">
    <property type="entry name" value="GH10112P-RELATED"/>
    <property type="match status" value="1"/>
</dbReference>
<evidence type="ECO:0000256" key="1">
    <source>
        <dbReference type="RuleBase" id="RU000411"/>
    </source>
</evidence>
<name>A0A6J4R114_9ACTN</name>
<evidence type="ECO:0000259" key="2">
    <source>
        <dbReference type="SMART" id="SM00093"/>
    </source>
</evidence>
<dbReference type="AlphaFoldDB" id="A0A6J4R114"/>
<dbReference type="InterPro" id="IPR042178">
    <property type="entry name" value="Serpin_sf_1"/>
</dbReference>
<gene>
    <name evidence="3" type="ORF">AVDCRST_MAG25-408</name>
</gene>
<dbReference type="InterPro" id="IPR023796">
    <property type="entry name" value="Serpin_dom"/>
</dbReference>
<dbReference type="PROSITE" id="PS00284">
    <property type="entry name" value="SERPIN"/>
    <property type="match status" value="1"/>
</dbReference>
<reference evidence="3" key="1">
    <citation type="submission" date="2020-02" db="EMBL/GenBank/DDBJ databases">
        <authorList>
            <person name="Meier V. D."/>
        </authorList>
    </citation>
    <scope>NUCLEOTIDE SEQUENCE</scope>
    <source>
        <strain evidence="3">AVDCRST_MAG25</strain>
    </source>
</reference>
<proteinExistence type="inferred from homology"/>
<dbReference type="Gene3D" id="2.30.39.10">
    <property type="entry name" value="Alpha-1-antitrypsin, domain 1"/>
    <property type="match status" value="1"/>
</dbReference>
<dbReference type="Pfam" id="PF00079">
    <property type="entry name" value="Serpin"/>
    <property type="match status" value="1"/>
</dbReference>
<dbReference type="SUPFAM" id="SSF56574">
    <property type="entry name" value="Serpins"/>
    <property type="match status" value="1"/>
</dbReference>